<keyword evidence="1" id="KW-0663">Pyridoxal phosphate</keyword>
<reference evidence="4" key="1">
    <citation type="submission" date="2021-03" db="EMBL/GenBank/DDBJ databases">
        <authorList>
            <person name="Bekaert M."/>
        </authorList>
    </citation>
    <scope>NUCLEOTIDE SEQUENCE</scope>
</reference>
<dbReference type="OrthoDB" id="5978656at2759"/>
<dbReference type="Pfam" id="PF00266">
    <property type="entry name" value="Aminotran_5"/>
    <property type="match status" value="1"/>
</dbReference>
<evidence type="ECO:0000313" key="4">
    <source>
        <dbReference type="EMBL" id="CAG2234078.1"/>
    </source>
</evidence>
<dbReference type="Gene3D" id="3.40.640.10">
    <property type="entry name" value="Type I PLP-dependent aspartate aminotransferase-like (Major domain)"/>
    <property type="match status" value="1"/>
</dbReference>
<evidence type="ECO:0000313" key="5">
    <source>
        <dbReference type="Proteomes" id="UP000683360"/>
    </source>
</evidence>
<protein>
    <recommendedName>
        <fullName evidence="3">Aminotransferase class V domain-containing protein</fullName>
    </recommendedName>
</protein>
<dbReference type="InterPro" id="IPR000192">
    <property type="entry name" value="Aminotrans_V_dom"/>
</dbReference>
<feature type="domain" description="Aminotransferase class V" evidence="3">
    <location>
        <begin position="7"/>
        <end position="163"/>
    </location>
</feature>
<dbReference type="PANTHER" id="PTHR43092:SF4">
    <property type="entry name" value="AMINOTRANSFERASE CLASS V DOMAIN-CONTAINING PROTEIN"/>
    <property type="match status" value="1"/>
</dbReference>
<dbReference type="InterPro" id="IPR015424">
    <property type="entry name" value="PyrdxlP-dep_Trfase"/>
</dbReference>
<dbReference type="AlphaFoldDB" id="A0A8S3TS59"/>
<comment type="caution">
    <text evidence="4">The sequence shown here is derived from an EMBL/GenBank/DDBJ whole genome shotgun (WGS) entry which is preliminary data.</text>
</comment>
<dbReference type="InterPro" id="IPR015421">
    <property type="entry name" value="PyrdxlP-dep_Trfase_major"/>
</dbReference>
<evidence type="ECO:0000256" key="2">
    <source>
        <dbReference type="SAM" id="MobiDB-lite"/>
    </source>
</evidence>
<sequence length="215" mass="23438">MQLSKAADDLVFVQNATTGVNTILKSLKFDKGDAILCTDNTYAAIKNTCNATSELPGAKDAMPSNQQTVPVSQFAREEYIDLKFPIGHEDEVVEMFGNISKNNPKVKLAVIDHITSPSAIRMPIEKLIPLCKEFGVLSLIDGAHAPGQIPLNLKELDADFYTVTTNSNRSVLLNYRVLSERPSQKIPLAESDPPSQDVQVPSPLYSSTHTAKGEP</sequence>
<dbReference type="PANTHER" id="PTHR43092">
    <property type="entry name" value="L-CYSTEINE DESULFHYDRASE"/>
    <property type="match status" value="1"/>
</dbReference>
<evidence type="ECO:0000256" key="1">
    <source>
        <dbReference type="ARBA" id="ARBA00022898"/>
    </source>
</evidence>
<proteinExistence type="predicted"/>
<name>A0A8S3TS59_MYTED</name>
<keyword evidence="5" id="KW-1185">Reference proteome</keyword>
<accession>A0A8S3TS59</accession>
<dbReference type="Proteomes" id="UP000683360">
    <property type="component" value="Unassembled WGS sequence"/>
</dbReference>
<gene>
    <name evidence="4" type="ORF">MEDL_46632</name>
</gene>
<dbReference type="EMBL" id="CAJPWZ010002222">
    <property type="protein sequence ID" value="CAG2234078.1"/>
    <property type="molecule type" value="Genomic_DNA"/>
</dbReference>
<organism evidence="4 5">
    <name type="scientific">Mytilus edulis</name>
    <name type="common">Blue mussel</name>
    <dbReference type="NCBI Taxonomy" id="6550"/>
    <lineage>
        <taxon>Eukaryota</taxon>
        <taxon>Metazoa</taxon>
        <taxon>Spiralia</taxon>
        <taxon>Lophotrochozoa</taxon>
        <taxon>Mollusca</taxon>
        <taxon>Bivalvia</taxon>
        <taxon>Autobranchia</taxon>
        <taxon>Pteriomorphia</taxon>
        <taxon>Mytilida</taxon>
        <taxon>Mytiloidea</taxon>
        <taxon>Mytilidae</taxon>
        <taxon>Mytilinae</taxon>
        <taxon>Mytilus</taxon>
    </lineage>
</organism>
<feature type="compositionally biased region" description="Polar residues" evidence="2">
    <location>
        <begin position="193"/>
        <end position="215"/>
    </location>
</feature>
<feature type="region of interest" description="Disordered" evidence="2">
    <location>
        <begin position="184"/>
        <end position="215"/>
    </location>
</feature>
<evidence type="ECO:0000259" key="3">
    <source>
        <dbReference type="Pfam" id="PF00266"/>
    </source>
</evidence>
<dbReference type="SUPFAM" id="SSF53383">
    <property type="entry name" value="PLP-dependent transferases"/>
    <property type="match status" value="1"/>
</dbReference>